<dbReference type="Gene3D" id="3.40.50.300">
    <property type="entry name" value="P-loop containing nucleotide triphosphate hydrolases"/>
    <property type="match status" value="1"/>
</dbReference>
<dbReference type="OrthoDB" id="1097361at2"/>
<evidence type="ECO:0000259" key="5">
    <source>
        <dbReference type="SMART" id="SM00534"/>
    </source>
</evidence>
<protein>
    <submittedName>
        <fullName evidence="6">MutS domain III</fullName>
    </submittedName>
</protein>
<evidence type="ECO:0000256" key="4">
    <source>
        <dbReference type="SAM" id="Phobius"/>
    </source>
</evidence>
<dbReference type="PANTHER" id="PTHR11361">
    <property type="entry name" value="DNA MISMATCH REPAIR PROTEIN MUTS FAMILY MEMBER"/>
    <property type="match status" value="1"/>
</dbReference>
<dbReference type="AlphaFoldDB" id="A0A1T5ECS1"/>
<evidence type="ECO:0000256" key="3">
    <source>
        <dbReference type="ARBA" id="ARBA00023125"/>
    </source>
</evidence>
<dbReference type="GO" id="GO:0140664">
    <property type="term" value="F:ATP-dependent DNA damage sensor activity"/>
    <property type="evidence" value="ECO:0007669"/>
    <property type="project" value="InterPro"/>
</dbReference>
<dbReference type="InterPro" id="IPR036187">
    <property type="entry name" value="DNA_mismatch_repair_MutS_sf"/>
</dbReference>
<dbReference type="GO" id="GO:0030983">
    <property type="term" value="F:mismatched DNA binding"/>
    <property type="evidence" value="ECO:0007669"/>
    <property type="project" value="InterPro"/>
</dbReference>
<evidence type="ECO:0000313" key="6">
    <source>
        <dbReference type="EMBL" id="SKB81495.1"/>
    </source>
</evidence>
<evidence type="ECO:0000256" key="1">
    <source>
        <dbReference type="ARBA" id="ARBA00022741"/>
    </source>
</evidence>
<organism evidence="6 7">
    <name type="scientific">Daejeonella lutea</name>
    <dbReference type="NCBI Taxonomy" id="572036"/>
    <lineage>
        <taxon>Bacteria</taxon>
        <taxon>Pseudomonadati</taxon>
        <taxon>Bacteroidota</taxon>
        <taxon>Sphingobacteriia</taxon>
        <taxon>Sphingobacteriales</taxon>
        <taxon>Sphingobacteriaceae</taxon>
        <taxon>Daejeonella</taxon>
    </lineage>
</organism>
<gene>
    <name evidence="6" type="ORF">SAMN05661099_2876</name>
</gene>
<proteinExistence type="predicted"/>
<dbReference type="InterPro" id="IPR000432">
    <property type="entry name" value="DNA_mismatch_repair_MutS_C"/>
</dbReference>
<keyword evidence="7" id="KW-1185">Reference proteome</keyword>
<dbReference type="Pfam" id="PF00488">
    <property type="entry name" value="MutS_V"/>
    <property type="match status" value="1"/>
</dbReference>
<feature type="domain" description="DNA mismatch repair proteins mutS family" evidence="5">
    <location>
        <begin position="428"/>
        <end position="602"/>
    </location>
</feature>
<accession>A0A1T5ECS1</accession>
<dbReference type="SMART" id="SM00534">
    <property type="entry name" value="MUTSac"/>
    <property type="match status" value="1"/>
</dbReference>
<dbReference type="InterPro" id="IPR045076">
    <property type="entry name" value="MutS"/>
</dbReference>
<keyword evidence="3" id="KW-0238">DNA-binding</keyword>
<dbReference type="GO" id="GO:0006298">
    <property type="term" value="P:mismatch repair"/>
    <property type="evidence" value="ECO:0007669"/>
    <property type="project" value="InterPro"/>
</dbReference>
<keyword evidence="4" id="KW-1133">Transmembrane helix</keyword>
<dbReference type="EMBL" id="FUYR01000003">
    <property type="protein sequence ID" value="SKB81495.1"/>
    <property type="molecule type" value="Genomic_DNA"/>
</dbReference>
<feature type="transmembrane region" description="Helical" evidence="4">
    <location>
        <begin position="60"/>
        <end position="77"/>
    </location>
</feature>
<dbReference type="PANTHER" id="PTHR11361:SF99">
    <property type="entry name" value="DNA MISMATCH REPAIR PROTEIN"/>
    <property type="match status" value="1"/>
</dbReference>
<dbReference type="SUPFAM" id="SSF48334">
    <property type="entry name" value="DNA repair protein MutS, domain III"/>
    <property type="match status" value="1"/>
</dbReference>
<feature type="transmembrane region" description="Helical" evidence="4">
    <location>
        <begin position="227"/>
        <end position="256"/>
    </location>
</feature>
<keyword evidence="4" id="KW-0472">Membrane</keyword>
<keyword evidence="2" id="KW-0067">ATP-binding</keyword>
<dbReference type="GO" id="GO:0005524">
    <property type="term" value="F:ATP binding"/>
    <property type="evidence" value="ECO:0007669"/>
    <property type="project" value="UniProtKB-KW"/>
</dbReference>
<dbReference type="Proteomes" id="UP000189981">
    <property type="component" value="Unassembled WGS sequence"/>
</dbReference>
<dbReference type="STRING" id="572036.SAMN05661099_2876"/>
<evidence type="ECO:0000256" key="2">
    <source>
        <dbReference type="ARBA" id="ARBA00022840"/>
    </source>
</evidence>
<feature type="transmembrane region" description="Helical" evidence="4">
    <location>
        <begin position="36"/>
        <end position="54"/>
    </location>
</feature>
<dbReference type="GO" id="GO:0005829">
    <property type="term" value="C:cytosol"/>
    <property type="evidence" value="ECO:0007669"/>
    <property type="project" value="TreeGrafter"/>
</dbReference>
<dbReference type="RefSeq" id="WP_079703393.1">
    <property type="nucleotide sequence ID" value="NZ_FUYR01000003.1"/>
</dbReference>
<dbReference type="Gene3D" id="1.10.1420.10">
    <property type="match status" value="1"/>
</dbReference>
<dbReference type="SUPFAM" id="SSF52540">
    <property type="entry name" value="P-loop containing nucleoside triphosphate hydrolases"/>
    <property type="match status" value="1"/>
</dbReference>
<sequence>MYTTNTNSEVRARYQEAFSSANVRVKEFEKLLNRYSILRLITIAAGIILFYQSLKFEGSWLPVLVFFAVIVTFSFLVRKQNDLERKRDHYRDLAIIYDNEIQSIASRQNIYNNGSEWEDDLHPYISDLDIFGKGSLFALLNRSATSLGNAKLAAWLKKRAPIAEIRRRQDAVEEIAAKAEWKHNFQTVLLFSNNAKDDQIQGLFNYLKTGSQQEAKWLRLYIKLSPWIFFGSGMLAWFFPIFILLIIGIGIANWLITQAYNAAVMKTDTLIGKMSKILNHFSDAIGAIRSEQWSSENCIRLSSDLKDNRQDKLAEQLRSLSSLINQLALGMSSIGPVINFIMPWNVLYFLAIEDWKKSNKENVEDAFDVIANFEALISLSSIRTNYPEWTFPELIEREKYTLITRSIGHPLISPELRVVNDYSLDDELKIDIITGSNMAGKSTFLRTLGVNAILALAGAPVCAEKMKVSPMLVFSYMRIRDSLNESTSTFKAELDRLQRLLEILQTEDRVFFLIDEMLRGTNSVDKYLGSKAVIEKLIAQNAVGIIATHDLQIAELEQKYPDYIRNFYFDIQIEGSEMKFDYKLKEGECKTFNASLLLKRLGIGGEDGE</sequence>
<keyword evidence="1" id="KW-0547">Nucleotide-binding</keyword>
<reference evidence="7" key="1">
    <citation type="submission" date="2017-02" db="EMBL/GenBank/DDBJ databases">
        <authorList>
            <person name="Varghese N."/>
            <person name="Submissions S."/>
        </authorList>
    </citation>
    <scope>NUCLEOTIDE SEQUENCE [LARGE SCALE GENOMIC DNA]</scope>
    <source>
        <strain evidence="7">DSM 22385</strain>
    </source>
</reference>
<name>A0A1T5ECS1_9SPHI</name>
<evidence type="ECO:0000313" key="7">
    <source>
        <dbReference type="Proteomes" id="UP000189981"/>
    </source>
</evidence>
<dbReference type="InterPro" id="IPR027417">
    <property type="entry name" value="P-loop_NTPase"/>
</dbReference>
<keyword evidence="4" id="KW-0812">Transmembrane</keyword>